<dbReference type="RefSeq" id="WP_274640118.1">
    <property type="nucleotide sequence ID" value="NZ_JAIWJY010000005.1"/>
</dbReference>
<comment type="caution">
    <text evidence="1">The sequence shown here is derived from an EMBL/GenBank/DDBJ whole genome shotgun (WGS) entry which is preliminary data.</text>
</comment>
<gene>
    <name evidence="1" type="ORF">LCI24_09220</name>
</gene>
<protein>
    <submittedName>
        <fullName evidence="1">Uncharacterized protein</fullName>
    </submittedName>
</protein>
<accession>A0A9X4EN12</accession>
<proteinExistence type="predicted"/>
<sequence>MEELNHIENTILPIELNFDELKELGLAYIQKNNDNTWTNLNPSDPGVTILDQLCFAFTELGYCNNFLIKDILTNKQGKLIVKNQFYLPEDILTTSPITINDFRKYVVDKVKEVINLQITAVKSQANVYKVEVLLNRRIDKKKLVETVTFNNQEKKVTVKSQEEMILENTFFVLNSCRNLGELFLYPTSLVAKKYRVYGQLEIESGYNINTVLIEIETAINNYVFPKLTQAGYNELKEEETTNTIFNGPKLANGWVAESNMAPKKNKIQAYELTEIIQSIKGVLSISNVSFGNVEEMYEVSSSEDEILVFNFIDLSEENSNGLQVFTKGKDISTSINTSVIKELSGLDDTNSQISKVSTVRMAPELPEGTYRDISSYYSIQNTFPDAYTVGSEGVSANATAFQIAQSRQLKGYLTLFDQVLTNQFMQLASLDKLFSFENSVTGAPSDQEQFYSVQTAFENEHPEYPSPYVCFSPTYYYQSLYKEVPHIHPLLRNFKKHEFSYEIQPIAQVVNNSWKKYQTDPYNSYMWGLMAFMEDEDINLERRNKILNHLLARHGESPMLLDIIIEGTVYSGNSQKDKVIIKSLYLQNLGLLSYYRAKAYNFIGATKLTTKHIESSSKLPEKEYQELQKKLIQGNQKNFIFDTLKVDEEQKITNLDFTDFSAVELKLNLLFALNIYYQDYLVNNNDAFAYWLITQRKGFLCIETNLLKESVDYEIVITEGFKGELYWKLPRKLTYNELIELECLLRRQVDFIELRSKYLLVKEEYKIYEESDFTSIENSSYKWSVKIPLEEGALSIIDLFFENELLLIFPEFFEGTSNFKISDFKNRLSYFLESELPVQVMAKSLFIKDDFLKELILAYANWYNSLRFNQENGAMHGVGLRSSAKELVRILFELNRLSDA</sequence>
<evidence type="ECO:0000313" key="1">
    <source>
        <dbReference type="EMBL" id="MDE1206976.1"/>
    </source>
</evidence>
<name>A0A9X4EN12_9FLAO</name>
<evidence type="ECO:0000313" key="2">
    <source>
        <dbReference type="Proteomes" id="UP001149303"/>
    </source>
</evidence>
<dbReference type="AlphaFoldDB" id="A0A9X4EN12"/>
<dbReference type="EMBL" id="JAIWJY010000005">
    <property type="protein sequence ID" value="MDE1206976.1"/>
    <property type="molecule type" value="Genomic_DNA"/>
</dbReference>
<reference evidence="1" key="1">
    <citation type="submission" date="2021-09" db="EMBL/GenBank/DDBJ databases">
        <authorList>
            <person name="Smyrli M."/>
        </authorList>
    </citation>
    <scope>NUCLEOTIDE SEQUENCE</scope>
    <source>
        <strain evidence="1">LAR25</strain>
    </source>
</reference>
<keyword evidence="2" id="KW-1185">Reference proteome</keyword>
<dbReference type="Proteomes" id="UP001149303">
    <property type="component" value="Unassembled WGS sequence"/>
</dbReference>
<organism evidence="1 2">
    <name type="scientific">Tenacibaculum larymnensis</name>
    <dbReference type="NCBI Taxonomy" id="2878201"/>
    <lineage>
        <taxon>Bacteria</taxon>
        <taxon>Pseudomonadati</taxon>
        <taxon>Bacteroidota</taxon>
        <taxon>Flavobacteriia</taxon>
        <taxon>Flavobacteriales</taxon>
        <taxon>Flavobacteriaceae</taxon>
        <taxon>Tenacibaculum</taxon>
    </lineage>
</organism>